<sequence length="526" mass="57525">MYIMTSRPRTLIPTRPEIPIVLDIPTDLPTTPKLPPVSPFLCSDDSESEQANELPERHVSFGSFSPMVSRWRAKVISRPSSPSRSSLPDTVVPSAEIPVAPIPPAPSTEIVTASPACDIPTPVISASSVVRSRIRTTAKKRTLGLLPVLTSARSVARRKARRAALSLETSSSDTLSSSSSDSAAHTLKSSFATSLQGIQFPPKDHSHHSSKTARSSSGPLTRKRQQGSDYDTPYLLHFLDPLVRAGTSVMHSDESSDEGSPETHTESDMDSDIQADIEDETTMAVAMVDGLGIEPDTKMVEMSFEPGLVVVESKSEPKEAEANDEVNAEIQPEDTIEIEVDVATGIDRIEDIKAGQTNLQAKSLIADGKRSSLLGRVAALEGSNTSLRDALDVERARADSLQRRLGNVEDELRKIRVIGLARRFKKTESMFRISNCPLNSQVKFATCTLLDGALPRNEIQKMVPEENDKIERFIWGLPNNIQGNVTSSKPVRLQDAIRMANGLMDKKVRVYVARSAEQKRKFDNNP</sequence>
<feature type="coiled-coil region" evidence="1">
    <location>
        <begin position="384"/>
        <end position="418"/>
    </location>
</feature>
<gene>
    <name evidence="3" type="ORF">Tco_1042432</name>
</gene>
<keyword evidence="1" id="KW-0175">Coiled coil</keyword>
<keyword evidence="4" id="KW-1185">Reference proteome</keyword>
<evidence type="ECO:0000256" key="1">
    <source>
        <dbReference type="SAM" id="Coils"/>
    </source>
</evidence>
<proteinExistence type="predicted"/>
<dbReference type="Proteomes" id="UP001151760">
    <property type="component" value="Unassembled WGS sequence"/>
</dbReference>
<evidence type="ECO:0000313" key="3">
    <source>
        <dbReference type="EMBL" id="GJT75707.1"/>
    </source>
</evidence>
<evidence type="ECO:0000256" key="2">
    <source>
        <dbReference type="SAM" id="MobiDB-lite"/>
    </source>
</evidence>
<protein>
    <submittedName>
        <fullName evidence="3">Uncharacterized protein</fullName>
    </submittedName>
</protein>
<accession>A0ABQ5GJ18</accession>
<reference evidence="3" key="2">
    <citation type="submission" date="2022-01" db="EMBL/GenBank/DDBJ databases">
        <authorList>
            <person name="Yamashiro T."/>
            <person name="Shiraishi A."/>
            <person name="Satake H."/>
            <person name="Nakayama K."/>
        </authorList>
    </citation>
    <scope>NUCLEOTIDE SEQUENCE</scope>
</reference>
<reference evidence="3" key="1">
    <citation type="journal article" date="2022" name="Int. J. Mol. Sci.">
        <title>Draft Genome of Tanacetum Coccineum: Genomic Comparison of Closely Related Tanacetum-Family Plants.</title>
        <authorList>
            <person name="Yamashiro T."/>
            <person name="Shiraishi A."/>
            <person name="Nakayama K."/>
            <person name="Satake H."/>
        </authorList>
    </citation>
    <scope>NUCLEOTIDE SEQUENCE</scope>
</reference>
<organism evidence="3 4">
    <name type="scientific">Tanacetum coccineum</name>
    <dbReference type="NCBI Taxonomy" id="301880"/>
    <lineage>
        <taxon>Eukaryota</taxon>
        <taxon>Viridiplantae</taxon>
        <taxon>Streptophyta</taxon>
        <taxon>Embryophyta</taxon>
        <taxon>Tracheophyta</taxon>
        <taxon>Spermatophyta</taxon>
        <taxon>Magnoliopsida</taxon>
        <taxon>eudicotyledons</taxon>
        <taxon>Gunneridae</taxon>
        <taxon>Pentapetalae</taxon>
        <taxon>asterids</taxon>
        <taxon>campanulids</taxon>
        <taxon>Asterales</taxon>
        <taxon>Asteraceae</taxon>
        <taxon>Asteroideae</taxon>
        <taxon>Anthemideae</taxon>
        <taxon>Anthemidinae</taxon>
        <taxon>Tanacetum</taxon>
    </lineage>
</organism>
<evidence type="ECO:0000313" key="4">
    <source>
        <dbReference type="Proteomes" id="UP001151760"/>
    </source>
</evidence>
<feature type="region of interest" description="Disordered" evidence="2">
    <location>
        <begin position="248"/>
        <end position="270"/>
    </location>
</feature>
<comment type="caution">
    <text evidence="3">The sequence shown here is derived from an EMBL/GenBank/DDBJ whole genome shotgun (WGS) entry which is preliminary data.</text>
</comment>
<dbReference type="EMBL" id="BQNB010018555">
    <property type="protein sequence ID" value="GJT75707.1"/>
    <property type="molecule type" value="Genomic_DNA"/>
</dbReference>
<feature type="region of interest" description="Disordered" evidence="2">
    <location>
        <begin position="197"/>
        <end position="229"/>
    </location>
</feature>
<name>A0ABQ5GJ18_9ASTR</name>